<gene>
    <name evidence="1" type="ORF">L1987_03688</name>
</gene>
<dbReference type="EMBL" id="CM042018">
    <property type="protein sequence ID" value="KAI3829562.1"/>
    <property type="molecule type" value="Genomic_DNA"/>
</dbReference>
<reference evidence="2" key="1">
    <citation type="journal article" date="2022" name="Mol. Ecol. Resour.">
        <title>The genomes of chicory, endive, great burdock and yacon provide insights into Asteraceae palaeo-polyploidization history and plant inulin production.</title>
        <authorList>
            <person name="Fan W."/>
            <person name="Wang S."/>
            <person name="Wang H."/>
            <person name="Wang A."/>
            <person name="Jiang F."/>
            <person name="Liu H."/>
            <person name="Zhao H."/>
            <person name="Xu D."/>
            <person name="Zhang Y."/>
        </authorList>
    </citation>
    <scope>NUCLEOTIDE SEQUENCE [LARGE SCALE GENOMIC DNA]</scope>
    <source>
        <strain evidence="2">cv. Yunnan</strain>
    </source>
</reference>
<dbReference type="Proteomes" id="UP001056120">
    <property type="component" value="Linkage Group LG01"/>
</dbReference>
<reference evidence="1 2" key="2">
    <citation type="journal article" date="2022" name="Mol. Ecol. Resour.">
        <title>The genomes of chicory, endive, great burdock and yacon provide insights into Asteraceae paleo-polyploidization history and plant inulin production.</title>
        <authorList>
            <person name="Fan W."/>
            <person name="Wang S."/>
            <person name="Wang H."/>
            <person name="Wang A."/>
            <person name="Jiang F."/>
            <person name="Liu H."/>
            <person name="Zhao H."/>
            <person name="Xu D."/>
            <person name="Zhang Y."/>
        </authorList>
    </citation>
    <scope>NUCLEOTIDE SEQUENCE [LARGE SCALE GENOMIC DNA]</scope>
    <source>
        <strain evidence="2">cv. Yunnan</strain>
        <tissue evidence="1">Leaves</tissue>
    </source>
</reference>
<keyword evidence="2" id="KW-1185">Reference proteome</keyword>
<proteinExistence type="predicted"/>
<comment type="caution">
    <text evidence="1">The sequence shown here is derived from an EMBL/GenBank/DDBJ whole genome shotgun (WGS) entry which is preliminary data.</text>
</comment>
<name>A0ACB9KBB2_9ASTR</name>
<evidence type="ECO:0000313" key="2">
    <source>
        <dbReference type="Proteomes" id="UP001056120"/>
    </source>
</evidence>
<sequence>MASKIVSVSKLNRILFATPRYQAISRSAYSSASSGDQEVQDDDAMTQGVETQGETRDPKPDDKDNIIPTREDDHYVRPKTVPSNFSSSKLQTPGVNTPIDPHIQQKRTQSTKPKEELSCAGLDGSPWPEEESASRDEQEEDDKEYFKDHKASPLSKIEMGDTRKPLEKVAHATAGGYFGDEKVMTWMPEQVDTAEESLLRATEMFREAAARGVPEWPHSRRLRELRGEDW</sequence>
<evidence type="ECO:0000313" key="1">
    <source>
        <dbReference type="EMBL" id="KAI3829562.1"/>
    </source>
</evidence>
<protein>
    <submittedName>
        <fullName evidence="1">Uncharacterized protein</fullName>
    </submittedName>
</protein>
<organism evidence="1 2">
    <name type="scientific">Smallanthus sonchifolius</name>
    <dbReference type="NCBI Taxonomy" id="185202"/>
    <lineage>
        <taxon>Eukaryota</taxon>
        <taxon>Viridiplantae</taxon>
        <taxon>Streptophyta</taxon>
        <taxon>Embryophyta</taxon>
        <taxon>Tracheophyta</taxon>
        <taxon>Spermatophyta</taxon>
        <taxon>Magnoliopsida</taxon>
        <taxon>eudicotyledons</taxon>
        <taxon>Gunneridae</taxon>
        <taxon>Pentapetalae</taxon>
        <taxon>asterids</taxon>
        <taxon>campanulids</taxon>
        <taxon>Asterales</taxon>
        <taxon>Asteraceae</taxon>
        <taxon>Asteroideae</taxon>
        <taxon>Heliantheae alliance</taxon>
        <taxon>Millerieae</taxon>
        <taxon>Smallanthus</taxon>
    </lineage>
</organism>
<accession>A0ACB9KBB2</accession>